<feature type="domain" description="Acyl-CoA thioesterase-like N-terminal HotDog" evidence="10">
    <location>
        <begin position="35"/>
        <end position="111"/>
    </location>
</feature>
<keyword evidence="12" id="KW-1185">Reference proteome</keyword>
<dbReference type="EMBL" id="BAFC01000064">
    <property type="protein sequence ID" value="GAB39365.1"/>
    <property type="molecule type" value="Genomic_DNA"/>
</dbReference>
<comment type="caution">
    <text evidence="11">The sequence shown here is derived from an EMBL/GenBank/DDBJ whole genome shotgun (WGS) entry which is preliminary data.</text>
</comment>
<comment type="catalytic activity">
    <reaction evidence="5">
        <text>a fatty acyl-CoA + H2O = a fatty acid + CoA + H(+)</text>
        <dbReference type="Rhea" id="RHEA:16781"/>
        <dbReference type="ChEBI" id="CHEBI:15377"/>
        <dbReference type="ChEBI" id="CHEBI:15378"/>
        <dbReference type="ChEBI" id="CHEBI:28868"/>
        <dbReference type="ChEBI" id="CHEBI:57287"/>
        <dbReference type="ChEBI" id="CHEBI:77636"/>
        <dbReference type="EC" id="3.1.2.20"/>
    </reaction>
    <physiologicalReaction direction="left-to-right" evidence="5">
        <dbReference type="Rhea" id="RHEA:16782"/>
    </physiologicalReaction>
</comment>
<keyword evidence="4" id="KW-0443">Lipid metabolism</keyword>
<feature type="region of interest" description="Disordered" evidence="8">
    <location>
        <begin position="271"/>
        <end position="290"/>
    </location>
</feature>
<dbReference type="PANTHER" id="PTHR11066">
    <property type="entry name" value="ACYL-COA THIOESTERASE"/>
    <property type="match status" value="1"/>
</dbReference>
<evidence type="ECO:0000313" key="11">
    <source>
        <dbReference type="EMBL" id="GAB39365.1"/>
    </source>
</evidence>
<feature type="domain" description="Acyl-CoA thioesterase 2 C-terminal" evidence="9">
    <location>
        <begin position="171"/>
        <end position="273"/>
    </location>
</feature>
<dbReference type="eggNOG" id="COG1946">
    <property type="taxonomic scope" value="Bacteria"/>
</dbReference>
<dbReference type="Pfam" id="PF02551">
    <property type="entry name" value="Acyl_CoA_thio"/>
    <property type="match status" value="1"/>
</dbReference>
<comment type="similarity">
    <text evidence="1">Belongs to the C/M/P thioester hydrolase family.</text>
</comment>
<protein>
    <recommendedName>
        <fullName evidence="6">Acyl-CoA thioesterase 2</fullName>
    </recommendedName>
    <alternativeName>
        <fullName evidence="7">Thioesterase II</fullName>
    </alternativeName>
</protein>
<dbReference type="GO" id="GO:0006637">
    <property type="term" value="P:acyl-CoA metabolic process"/>
    <property type="evidence" value="ECO:0007669"/>
    <property type="project" value="InterPro"/>
</dbReference>
<evidence type="ECO:0000256" key="6">
    <source>
        <dbReference type="ARBA" id="ARBA00071120"/>
    </source>
</evidence>
<feature type="region of interest" description="Disordered" evidence="8">
    <location>
        <begin position="117"/>
        <end position="142"/>
    </location>
</feature>
<evidence type="ECO:0000256" key="7">
    <source>
        <dbReference type="ARBA" id="ARBA00079653"/>
    </source>
</evidence>
<evidence type="ECO:0000256" key="4">
    <source>
        <dbReference type="ARBA" id="ARBA00023098"/>
    </source>
</evidence>
<keyword evidence="3" id="KW-0378">Hydrolase</keyword>
<dbReference type="GO" id="GO:0009062">
    <property type="term" value="P:fatty acid catabolic process"/>
    <property type="evidence" value="ECO:0007669"/>
    <property type="project" value="TreeGrafter"/>
</dbReference>
<dbReference type="Gene3D" id="2.40.160.210">
    <property type="entry name" value="Acyl-CoA thioesterase, double hotdog domain"/>
    <property type="match status" value="1"/>
</dbReference>
<accession>H5U0V7</accession>
<comment type="subunit">
    <text evidence="2">Homotetramer.</text>
</comment>
<proteinExistence type="inferred from homology"/>
<sequence>MRDTVQVADIEEILQVERIEKDIYRGGAFESFLQRTFGGQVAGQALVSATRTVDDSYTVHSLHGYFLRPGNPDIPAVFLVDRIRDGRSFCTRRVTGIQNGEAIFTMSASFHVHGDEGIEHQDRMPPAPDPESLPDRAETLSDDDSSVLKEWQNFDLRVVPREDMVTNPYFAAQQRVWFRYRHRLPDDQTIHVCTLAYMSDMTLLGSSKVPHPGIEPQAASLDHAMWFMRPFRADEWLLYDQSSPSAGGGRALTQGRIFDRDGRLVAAVTQEGLSRTGRQMPADQHARHDR</sequence>
<evidence type="ECO:0000256" key="1">
    <source>
        <dbReference type="ARBA" id="ARBA00006538"/>
    </source>
</evidence>
<dbReference type="Pfam" id="PF13622">
    <property type="entry name" value="4HBT_3"/>
    <property type="match status" value="1"/>
</dbReference>
<evidence type="ECO:0000256" key="8">
    <source>
        <dbReference type="SAM" id="MobiDB-lite"/>
    </source>
</evidence>
<evidence type="ECO:0000256" key="5">
    <source>
        <dbReference type="ARBA" id="ARBA00050943"/>
    </source>
</evidence>
<dbReference type="CDD" id="cd03445">
    <property type="entry name" value="Thioesterase_II_repeat2"/>
    <property type="match status" value="1"/>
</dbReference>
<dbReference type="InterPro" id="IPR042171">
    <property type="entry name" value="Acyl-CoA_hotdog"/>
</dbReference>
<dbReference type="InterPro" id="IPR029069">
    <property type="entry name" value="HotDog_dom_sf"/>
</dbReference>
<evidence type="ECO:0000256" key="3">
    <source>
        <dbReference type="ARBA" id="ARBA00022801"/>
    </source>
</evidence>
<dbReference type="GO" id="GO:0047617">
    <property type="term" value="F:fatty acyl-CoA hydrolase activity"/>
    <property type="evidence" value="ECO:0007669"/>
    <property type="project" value="UniProtKB-EC"/>
</dbReference>
<dbReference type="AlphaFoldDB" id="H5U0V7"/>
<gene>
    <name evidence="11" type="primary">tesB</name>
    <name evidence="11" type="ORF">GOSPT_064_00030</name>
</gene>
<dbReference type="FunFam" id="2.40.160.210:FF:000001">
    <property type="entry name" value="Acyl-CoA thioesterase II"/>
    <property type="match status" value="1"/>
</dbReference>
<name>H5U0V7_9ACTN</name>
<evidence type="ECO:0000313" key="12">
    <source>
        <dbReference type="Proteomes" id="UP000005845"/>
    </source>
</evidence>
<evidence type="ECO:0000259" key="9">
    <source>
        <dbReference type="Pfam" id="PF02551"/>
    </source>
</evidence>
<dbReference type="InterPro" id="IPR049449">
    <property type="entry name" value="TesB_ACOT8-like_N"/>
</dbReference>
<evidence type="ECO:0000256" key="2">
    <source>
        <dbReference type="ARBA" id="ARBA00011881"/>
    </source>
</evidence>
<evidence type="ECO:0000259" key="10">
    <source>
        <dbReference type="Pfam" id="PF13622"/>
    </source>
</evidence>
<organism evidence="11 12">
    <name type="scientific">Gordonia sputi NBRC 100414</name>
    <dbReference type="NCBI Taxonomy" id="1089453"/>
    <lineage>
        <taxon>Bacteria</taxon>
        <taxon>Bacillati</taxon>
        <taxon>Actinomycetota</taxon>
        <taxon>Actinomycetes</taxon>
        <taxon>Mycobacteriales</taxon>
        <taxon>Gordoniaceae</taxon>
        <taxon>Gordonia</taxon>
    </lineage>
</organism>
<dbReference type="InterPro" id="IPR003703">
    <property type="entry name" value="Acyl_CoA_thio"/>
</dbReference>
<dbReference type="InterPro" id="IPR025652">
    <property type="entry name" value="TesB_C"/>
</dbReference>
<reference evidence="11 12" key="1">
    <citation type="submission" date="2012-02" db="EMBL/GenBank/DDBJ databases">
        <title>Whole genome shotgun sequence of Gordonia sputi NBRC 100414.</title>
        <authorList>
            <person name="Yoshida I."/>
            <person name="Hosoyama A."/>
            <person name="Tsuchikane K."/>
            <person name="Katsumata H."/>
            <person name="Yamazaki S."/>
            <person name="Fujita N."/>
        </authorList>
    </citation>
    <scope>NUCLEOTIDE SEQUENCE [LARGE SCALE GENOMIC DNA]</scope>
    <source>
        <strain evidence="11 12">NBRC 100414</strain>
    </source>
</reference>
<dbReference type="Proteomes" id="UP000005845">
    <property type="component" value="Unassembled WGS sequence"/>
</dbReference>
<dbReference type="PANTHER" id="PTHR11066:SF34">
    <property type="entry name" value="ACYL-COENZYME A THIOESTERASE 8"/>
    <property type="match status" value="1"/>
</dbReference>
<dbReference type="CDD" id="cd03444">
    <property type="entry name" value="Thioesterase_II_repeat1"/>
    <property type="match status" value="1"/>
</dbReference>
<dbReference type="SUPFAM" id="SSF54637">
    <property type="entry name" value="Thioesterase/thiol ester dehydrase-isomerase"/>
    <property type="match status" value="2"/>
</dbReference>